<evidence type="ECO:0000313" key="4">
    <source>
        <dbReference type="EMBL" id="CAB4675031.1"/>
    </source>
</evidence>
<organism evidence="2">
    <name type="scientific">freshwater metagenome</name>
    <dbReference type="NCBI Taxonomy" id="449393"/>
    <lineage>
        <taxon>unclassified sequences</taxon>
        <taxon>metagenomes</taxon>
        <taxon>ecological metagenomes</taxon>
    </lineage>
</organism>
<evidence type="ECO:0000313" key="1">
    <source>
        <dbReference type="EMBL" id="CAB4558289.1"/>
    </source>
</evidence>
<dbReference type="Pfam" id="PF02033">
    <property type="entry name" value="RBFA"/>
    <property type="match status" value="1"/>
</dbReference>
<dbReference type="GO" id="GO:0006364">
    <property type="term" value="P:rRNA processing"/>
    <property type="evidence" value="ECO:0007669"/>
    <property type="project" value="InterPro"/>
</dbReference>
<dbReference type="NCBIfam" id="TIGR00082">
    <property type="entry name" value="rbfA"/>
    <property type="match status" value="1"/>
</dbReference>
<dbReference type="GO" id="GO:0043024">
    <property type="term" value="F:ribosomal small subunit binding"/>
    <property type="evidence" value="ECO:0007669"/>
    <property type="project" value="TreeGrafter"/>
</dbReference>
<dbReference type="EMBL" id="CAEZTG010000088">
    <property type="protein sequence ID" value="CAB4568522.1"/>
    <property type="molecule type" value="Genomic_DNA"/>
</dbReference>
<protein>
    <submittedName>
        <fullName evidence="2">Unannotated protein</fullName>
    </submittedName>
</protein>
<dbReference type="PANTHER" id="PTHR33515">
    <property type="entry name" value="RIBOSOME-BINDING FACTOR A, CHLOROPLASTIC-RELATED"/>
    <property type="match status" value="1"/>
</dbReference>
<dbReference type="SUPFAM" id="SSF89919">
    <property type="entry name" value="Ribosome-binding factor A, RbfA"/>
    <property type="match status" value="1"/>
</dbReference>
<dbReference type="InterPro" id="IPR015946">
    <property type="entry name" value="KH_dom-like_a/b"/>
</dbReference>
<evidence type="ECO:0000313" key="2">
    <source>
        <dbReference type="EMBL" id="CAB4568522.1"/>
    </source>
</evidence>
<dbReference type="EMBL" id="CAEZVV010000088">
    <property type="protein sequence ID" value="CAB4650507.1"/>
    <property type="molecule type" value="Genomic_DNA"/>
</dbReference>
<dbReference type="PANTHER" id="PTHR33515:SF1">
    <property type="entry name" value="RIBOSOME-BINDING FACTOR A, CHLOROPLASTIC-RELATED"/>
    <property type="match status" value="1"/>
</dbReference>
<dbReference type="EMBL" id="CAEZXE010000037">
    <property type="protein sequence ID" value="CAB4675031.1"/>
    <property type="molecule type" value="Genomic_DNA"/>
</dbReference>
<dbReference type="EMBL" id="CAEZSU010000153">
    <property type="protein sequence ID" value="CAB4558289.1"/>
    <property type="molecule type" value="Genomic_DNA"/>
</dbReference>
<dbReference type="InterPro" id="IPR000238">
    <property type="entry name" value="RbfA"/>
</dbReference>
<proteinExistence type="inferred from homology"/>
<gene>
    <name evidence="1" type="ORF">UFOPK1495_01331</name>
    <name evidence="2" type="ORF">UFOPK1603_01017</name>
    <name evidence="3" type="ORF">UFOPK2143_01247</name>
    <name evidence="4" type="ORF">UFOPK2350_00593</name>
</gene>
<dbReference type="InterPro" id="IPR020053">
    <property type="entry name" value="Ribosome-bd_factorA_CS"/>
</dbReference>
<dbReference type="AlphaFoldDB" id="A0A6J6DWQ0"/>
<dbReference type="Gene3D" id="3.30.300.20">
    <property type="match status" value="1"/>
</dbReference>
<dbReference type="InterPro" id="IPR023799">
    <property type="entry name" value="RbfA_dom_sf"/>
</dbReference>
<evidence type="ECO:0000313" key="3">
    <source>
        <dbReference type="EMBL" id="CAB4650507.1"/>
    </source>
</evidence>
<dbReference type="GO" id="GO:0005829">
    <property type="term" value="C:cytosol"/>
    <property type="evidence" value="ECO:0007669"/>
    <property type="project" value="TreeGrafter"/>
</dbReference>
<dbReference type="PROSITE" id="PS01319">
    <property type="entry name" value="RBFA"/>
    <property type="match status" value="1"/>
</dbReference>
<accession>A0A6J6DWQ0</accession>
<sequence length="130" mass="14658">MSRRSNHGSARQYPRTARLNELLREIIAGELERMDDDRLHLVTITSVDIEGDLRHAKVYFDSIQDEEGDPEVLEAFGEVRYKLQSAIGREARMKRTPELSFAPDPAVRAGARIESLLAEGPRPEPDATES</sequence>
<reference evidence="2" key="1">
    <citation type="submission" date="2020-05" db="EMBL/GenBank/DDBJ databases">
        <authorList>
            <person name="Chiriac C."/>
            <person name="Salcher M."/>
            <person name="Ghai R."/>
            <person name="Kavagutti S V."/>
        </authorList>
    </citation>
    <scope>NUCLEOTIDE SEQUENCE</scope>
</reference>
<name>A0A6J6DWQ0_9ZZZZ</name>
<dbReference type="HAMAP" id="MF_00003">
    <property type="entry name" value="RbfA"/>
    <property type="match status" value="1"/>
</dbReference>